<reference evidence="2" key="2">
    <citation type="submission" date="2025-08" db="UniProtKB">
        <authorList>
            <consortium name="RefSeq"/>
        </authorList>
    </citation>
    <scope>IDENTIFICATION</scope>
    <source>
        <tissue evidence="2">Leaf</tissue>
    </source>
</reference>
<keyword evidence="1" id="KW-1185">Reference proteome</keyword>
<organism evidence="1 2">
    <name type="scientific">Nicotiana tabacum</name>
    <name type="common">Common tobacco</name>
    <dbReference type="NCBI Taxonomy" id="4097"/>
    <lineage>
        <taxon>Eukaryota</taxon>
        <taxon>Viridiplantae</taxon>
        <taxon>Streptophyta</taxon>
        <taxon>Embryophyta</taxon>
        <taxon>Tracheophyta</taxon>
        <taxon>Spermatophyta</taxon>
        <taxon>Magnoliopsida</taxon>
        <taxon>eudicotyledons</taxon>
        <taxon>Gunneridae</taxon>
        <taxon>Pentapetalae</taxon>
        <taxon>asterids</taxon>
        <taxon>lamiids</taxon>
        <taxon>Solanales</taxon>
        <taxon>Solanaceae</taxon>
        <taxon>Nicotianoideae</taxon>
        <taxon>Nicotianeae</taxon>
        <taxon>Nicotiana</taxon>
    </lineage>
</organism>
<evidence type="ECO:0000313" key="2">
    <source>
        <dbReference type="RefSeq" id="XP_075105687.1"/>
    </source>
</evidence>
<protein>
    <submittedName>
        <fullName evidence="2">Uncharacterized protein LOC142179458 isoform X1</fullName>
    </submittedName>
</protein>
<name>A0AC58U880_TOBAC</name>
<sequence length="363" mass="41894">MDAFFEPLEAACCQQCSGICLISDRHGGILSSVRHLPEWQEPYAYHRYCVRHLKANFQKKYPDKALHDLIWLAATEHQQCKFTRRMEAIRQLEPRAYTWLMGHELHMWTLHADGGRRWGALTTNVSESLNGLLKSARGLPVIAMVRMIFKQSAKNFVERHAAASALMDRGVQFMPIPMRRFERSRRRAHWHSFLQYDHERGVFEVKTAIRGHRGNNLQMVNENRRLCSYGEWTIYHMPCTHALKCLQQVGYGATNYIDRQYNVAAYIKTYSGKLQPLGAEHYWPSEPFKMVCNKDYLRKLQVQKRTRIRNQMDVGDTVYARKYGISSQTGHDRRKCPSGGVRGGGNPAPGASSSNVPNYQGYP</sequence>
<reference evidence="1" key="1">
    <citation type="journal article" date="2014" name="Nat. Commun.">
        <title>The tobacco genome sequence and its comparison with those of tomato and potato.</title>
        <authorList>
            <person name="Sierro N."/>
            <person name="Battey J.N."/>
            <person name="Ouadi S."/>
            <person name="Bakaher N."/>
            <person name="Bovet L."/>
            <person name="Willig A."/>
            <person name="Goepfert S."/>
            <person name="Peitsch M.C."/>
            <person name="Ivanov N.V."/>
        </authorList>
    </citation>
    <scope>NUCLEOTIDE SEQUENCE [LARGE SCALE GENOMIC DNA]</scope>
</reference>
<proteinExistence type="predicted"/>
<accession>A0AC58U880</accession>
<dbReference type="Proteomes" id="UP000790787">
    <property type="component" value="Chromosome 3"/>
</dbReference>
<gene>
    <name evidence="2" type="primary">LOC142179458</name>
</gene>
<evidence type="ECO:0000313" key="1">
    <source>
        <dbReference type="Proteomes" id="UP000790787"/>
    </source>
</evidence>
<dbReference type="RefSeq" id="XP_075105687.1">
    <property type="nucleotide sequence ID" value="XM_075249586.1"/>
</dbReference>